<feature type="compositionally biased region" description="Basic and acidic residues" evidence="1">
    <location>
        <begin position="92"/>
        <end position="104"/>
    </location>
</feature>
<keyword evidence="3" id="KW-1185">Reference proteome</keyword>
<feature type="region of interest" description="Disordered" evidence="1">
    <location>
        <begin position="76"/>
        <end position="104"/>
    </location>
</feature>
<organism evidence="2 3">
    <name type="scientific">Candidatus Promineifilum breve</name>
    <dbReference type="NCBI Taxonomy" id="1806508"/>
    <lineage>
        <taxon>Bacteria</taxon>
        <taxon>Bacillati</taxon>
        <taxon>Chloroflexota</taxon>
        <taxon>Ardenticatenia</taxon>
        <taxon>Candidatus Promineifilales</taxon>
        <taxon>Candidatus Promineifilaceae</taxon>
        <taxon>Candidatus Promineifilum</taxon>
    </lineage>
</organism>
<evidence type="ECO:0000313" key="3">
    <source>
        <dbReference type="Proteomes" id="UP000215027"/>
    </source>
</evidence>
<dbReference type="KEGG" id="pbf:CFX0092_B0322"/>
<reference evidence="2" key="1">
    <citation type="submission" date="2016-01" db="EMBL/GenBank/DDBJ databases">
        <authorList>
            <person name="Mcilroy J.S."/>
            <person name="Karst M S."/>
            <person name="Albertsen M."/>
        </authorList>
    </citation>
    <scope>NUCLEOTIDE SEQUENCE</scope>
    <source>
        <strain evidence="2">Cfx-K</strain>
    </source>
</reference>
<dbReference type="OrthoDB" id="156085at2"/>
<protein>
    <submittedName>
        <fullName evidence="2">Uncharacterized protein</fullName>
    </submittedName>
</protein>
<dbReference type="AlphaFoldDB" id="A0A160T693"/>
<name>A0A160T693_9CHLR</name>
<evidence type="ECO:0000256" key="1">
    <source>
        <dbReference type="SAM" id="MobiDB-lite"/>
    </source>
</evidence>
<sequence length="176" mass="18946">MIDRNTFTVEEWAQIIAVPASVGALVVTADPSGPIGLLNEFQAIMKSMKKYVDAHAAASPLMAAFQSYMATKPSQEEEAELKQWAETQQAEMKTDRPQNPEEMKQYVRDKVGESLTTLRAKGADEADVSAFKAMMIAVAEATAAASKEGGFLGFGGVRVSEAEQSVLDQIKAELSA</sequence>
<dbReference type="Proteomes" id="UP000215027">
    <property type="component" value="Chromosome II"/>
</dbReference>
<proteinExistence type="predicted"/>
<accession>A0A160T693</accession>
<dbReference type="RefSeq" id="WP_095045211.1">
    <property type="nucleotide sequence ID" value="NZ_LN890656.1"/>
</dbReference>
<gene>
    <name evidence="2" type="ORF">CFX0092_B0322</name>
</gene>
<dbReference type="EMBL" id="LN890656">
    <property type="protein sequence ID" value="CUS05856.1"/>
    <property type="molecule type" value="Genomic_DNA"/>
</dbReference>
<evidence type="ECO:0000313" key="2">
    <source>
        <dbReference type="EMBL" id="CUS05856.1"/>
    </source>
</evidence>